<dbReference type="Proteomes" id="UP000000561">
    <property type="component" value="Chromosome 15"/>
</dbReference>
<organism evidence="1 2">
    <name type="scientific">Mycosarcoma maydis</name>
    <name type="common">Corn smut fungus</name>
    <name type="synonym">Ustilago maydis</name>
    <dbReference type="NCBI Taxonomy" id="5270"/>
    <lineage>
        <taxon>Eukaryota</taxon>
        <taxon>Fungi</taxon>
        <taxon>Dikarya</taxon>
        <taxon>Basidiomycota</taxon>
        <taxon>Ustilaginomycotina</taxon>
        <taxon>Ustilaginomycetes</taxon>
        <taxon>Ustilaginales</taxon>
        <taxon>Ustilaginaceae</taxon>
        <taxon>Mycosarcoma</taxon>
    </lineage>
</organism>
<dbReference type="RefSeq" id="XP_011391306.1">
    <property type="nucleotide sequence ID" value="XM_011393004.1"/>
</dbReference>
<keyword evidence="2" id="KW-1185">Reference proteome</keyword>
<proteinExistence type="predicted"/>
<dbReference type="KEGG" id="uma:UMAG_05009"/>
<accession>A0A0D1DTK0</accession>
<protein>
    <submittedName>
        <fullName evidence="1">Uncharacterized protein</fullName>
    </submittedName>
</protein>
<reference evidence="1 2" key="1">
    <citation type="journal article" date="2006" name="Nature">
        <title>Insights from the genome of the biotrophic fungal plant pathogen Ustilago maydis.</title>
        <authorList>
            <person name="Kamper J."/>
            <person name="Kahmann R."/>
            <person name="Bolker M."/>
            <person name="Ma L.J."/>
            <person name="Brefort T."/>
            <person name="Saville B.J."/>
            <person name="Banuett F."/>
            <person name="Kronstad J.W."/>
            <person name="Gold S.E."/>
            <person name="Muller O."/>
            <person name="Perlin M.H."/>
            <person name="Wosten H.A."/>
            <person name="de Vries R."/>
            <person name="Ruiz-Herrera J."/>
            <person name="Reynaga-Pena C.G."/>
            <person name="Snetselaar K."/>
            <person name="McCann M."/>
            <person name="Perez-Martin J."/>
            <person name="Feldbrugge M."/>
            <person name="Basse C.W."/>
            <person name="Steinberg G."/>
            <person name="Ibeas J.I."/>
            <person name="Holloman W."/>
            <person name="Guzman P."/>
            <person name="Farman M."/>
            <person name="Stajich J.E."/>
            <person name="Sentandreu R."/>
            <person name="Gonzalez-Prieto J.M."/>
            <person name="Kennell J.C."/>
            <person name="Molina L."/>
            <person name="Schirawski J."/>
            <person name="Mendoza-Mendoza A."/>
            <person name="Greilinger D."/>
            <person name="Munch K."/>
            <person name="Rossel N."/>
            <person name="Scherer M."/>
            <person name="Vranes M."/>
            <person name="Ladendorf O."/>
            <person name="Vincon V."/>
            <person name="Fuchs U."/>
            <person name="Sandrock B."/>
            <person name="Meng S."/>
            <person name="Ho E.C."/>
            <person name="Cahill M.J."/>
            <person name="Boyce K.J."/>
            <person name="Klose J."/>
            <person name="Klosterman S.J."/>
            <person name="Deelstra H.J."/>
            <person name="Ortiz-Castellanos L."/>
            <person name="Li W."/>
            <person name="Sanchez-Alonso P."/>
            <person name="Schreier P.H."/>
            <person name="Hauser-Hahn I."/>
            <person name="Vaupel M."/>
            <person name="Koopmann E."/>
            <person name="Friedrich G."/>
            <person name="Voss H."/>
            <person name="Schluter T."/>
            <person name="Margolis J."/>
            <person name="Platt D."/>
            <person name="Swimmer C."/>
            <person name="Gnirke A."/>
            <person name="Chen F."/>
            <person name="Vysotskaia V."/>
            <person name="Mannhaupt G."/>
            <person name="Guldener U."/>
            <person name="Munsterkotter M."/>
            <person name="Haase D."/>
            <person name="Oesterheld M."/>
            <person name="Mewes H.W."/>
            <person name="Mauceli E.W."/>
            <person name="DeCaprio D."/>
            <person name="Wade C.M."/>
            <person name="Butler J."/>
            <person name="Young S."/>
            <person name="Jaffe D.B."/>
            <person name="Calvo S."/>
            <person name="Nusbaum C."/>
            <person name="Galagan J."/>
            <person name="Birren B.W."/>
        </authorList>
    </citation>
    <scope>NUCLEOTIDE SEQUENCE [LARGE SCALE GENOMIC DNA]</scope>
    <source>
        <strain evidence="2">DSM 14603 / FGSC 9021 / UM521</strain>
    </source>
</reference>
<dbReference type="VEuPathDB" id="FungiDB:UMAG_05009"/>
<dbReference type="EMBL" id="CM003154">
    <property type="protein sequence ID" value="KIS67141.1"/>
    <property type="molecule type" value="Genomic_DNA"/>
</dbReference>
<dbReference type="GeneID" id="23565017"/>
<evidence type="ECO:0000313" key="2">
    <source>
        <dbReference type="Proteomes" id="UP000000561"/>
    </source>
</evidence>
<dbReference type="InParanoid" id="A0A0D1DTK0"/>
<gene>
    <name evidence="1" type="ORF">UMAG_05009</name>
</gene>
<sequence>MEGLSKLESSIRSATCGDASHSSSAHRGLRKYSRLYKFRPRYPPFLRAVQILYAGAVLTPTLVQSRFLPHITSHLSLVFKFPVVPAPTYSNSRLFAPVFVLWLSQRQVQYGSDLEATEIQHQCPKQRSIDAAVAVSPGTEDVDHTF</sequence>
<dbReference type="AlphaFoldDB" id="A0A0D1DTK0"/>
<name>A0A0D1DTK0_MYCMD</name>
<evidence type="ECO:0000313" key="1">
    <source>
        <dbReference type="EMBL" id="KIS67141.1"/>
    </source>
</evidence>